<evidence type="ECO:0000256" key="8">
    <source>
        <dbReference type="ARBA" id="ARBA00022960"/>
    </source>
</evidence>
<comment type="similarity">
    <text evidence="2 12">Belongs to the D-alanine--D-alanine ligase family.</text>
</comment>
<dbReference type="InterPro" id="IPR013815">
    <property type="entry name" value="ATP_grasp_subdomain_1"/>
</dbReference>
<dbReference type="SUPFAM" id="SSF56059">
    <property type="entry name" value="Glutathione synthetase ATP-binding domain-like"/>
    <property type="match status" value="1"/>
</dbReference>
<dbReference type="NCBIfam" id="NF002528">
    <property type="entry name" value="PRK01966.1-4"/>
    <property type="match status" value="1"/>
</dbReference>
<keyword evidence="7 15" id="KW-0460">Magnesium</keyword>
<evidence type="ECO:0000256" key="10">
    <source>
        <dbReference type="ARBA" id="ARBA00023211"/>
    </source>
</evidence>
<dbReference type="EMBL" id="SJKA01000032">
    <property type="protein sequence ID" value="TCC15653.1"/>
    <property type="molecule type" value="Genomic_DNA"/>
</dbReference>
<comment type="catalytic activity">
    <reaction evidence="12">
        <text>2 D-alanine + ATP = D-alanyl-D-alanine + ADP + phosphate + H(+)</text>
        <dbReference type="Rhea" id="RHEA:11224"/>
        <dbReference type="ChEBI" id="CHEBI:15378"/>
        <dbReference type="ChEBI" id="CHEBI:30616"/>
        <dbReference type="ChEBI" id="CHEBI:43474"/>
        <dbReference type="ChEBI" id="CHEBI:57416"/>
        <dbReference type="ChEBI" id="CHEBI:57822"/>
        <dbReference type="ChEBI" id="CHEBI:456216"/>
        <dbReference type="EC" id="6.3.2.4"/>
    </reaction>
</comment>
<name>A0A4R0HUW7_9ACTN</name>
<dbReference type="PROSITE" id="PS00843">
    <property type="entry name" value="DALA_DALA_LIGASE_1"/>
    <property type="match status" value="1"/>
</dbReference>
<feature type="binding site" evidence="14">
    <location>
        <begin position="176"/>
        <end position="178"/>
    </location>
    <ligand>
        <name>ATP</name>
        <dbReference type="ChEBI" id="CHEBI:30616"/>
    </ligand>
</feature>
<dbReference type="GO" id="GO:0008716">
    <property type="term" value="F:D-alanine-D-alanine ligase activity"/>
    <property type="evidence" value="ECO:0007669"/>
    <property type="project" value="UniProtKB-UniRule"/>
</dbReference>
<evidence type="ECO:0000259" key="17">
    <source>
        <dbReference type="PROSITE" id="PS50975"/>
    </source>
</evidence>
<evidence type="ECO:0000256" key="2">
    <source>
        <dbReference type="ARBA" id="ARBA00010871"/>
    </source>
</evidence>
<keyword evidence="10 15" id="KW-0464">Manganese</keyword>
<dbReference type="SUPFAM" id="SSF52440">
    <property type="entry name" value="PreATP-grasp domain"/>
    <property type="match status" value="1"/>
</dbReference>
<comment type="caution">
    <text evidence="18">The sequence shown here is derived from an EMBL/GenBank/DDBJ whole genome shotgun (WGS) entry which is preliminary data.</text>
</comment>
<evidence type="ECO:0000256" key="6">
    <source>
        <dbReference type="ARBA" id="ARBA00022840"/>
    </source>
</evidence>
<keyword evidence="4 15" id="KW-0479">Metal-binding</keyword>
<keyword evidence="6 16" id="KW-0067">ATP-binding</keyword>
<organism evidence="18 19">
    <name type="scientific">Kribbella sindirgiensis</name>
    <dbReference type="NCBI Taxonomy" id="1124744"/>
    <lineage>
        <taxon>Bacteria</taxon>
        <taxon>Bacillati</taxon>
        <taxon>Actinomycetota</taxon>
        <taxon>Actinomycetes</taxon>
        <taxon>Propionibacteriales</taxon>
        <taxon>Kribbellaceae</taxon>
        <taxon>Kribbella</taxon>
    </lineage>
</organism>
<dbReference type="GO" id="GO:0008360">
    <property type="term" value="P:regulation of cell shape"/>
    <property type="evidence" value="ECO:0007669"/>
    <property type="project" value="UniProtKB-KW"/>
</dbReference>
<dbReference type="UniPathway" id="UPA00219"/>
<dbReference type="Pfam" id="PF07478">
    <property type="entry name" value="Dala_Dala_lig_C"/>
    <property type="match status" value="1"/>
</dbReference>
<feature type="binding site" evidence="14">
    <location>
        <begin position="184"/>
        <end position="185"/>
    </location>
    <ligand>
        <name>ATP</name>
        <dbReference type="ChEBI" id="CHEBI:30616"/>
    </ligand>
</feature>
<comment type="pathway">
    <text evidence="12">Cell wall biogenesis; peptidoglycan biosynthesis.</text>
</comment>
<feature type="binding site" evidence="15">
    <location>
        <position position="311"/>
    </location>
    <ligand>
        <name>Mg(2+)</name>
        <dbReference type="ChEBI" id="CHEBI:18420"/>
        <label>1</label>
    </ligand>
</feature>
<feature type="domain" description="ATP-grasp" evidence="17">
    <location>
        <begin position="135"/>
        <end position="344"/>
    </location>
</feature>
<dbReference type="HAMAP" id="MF_00047">
    <property type="entry name" value="Dala_Dala_lig"/>
    <property type="match status" value="1"/>
</dbReference>
<dbReference type="NCBIfam" id="NF002378">
    <property type="entry name" value="PRK01372.1"/>
    <property type="match status" value="1"/>
</dbReference>
<dbReference type="InterPro" id="IPR000291">
    <property type="entry name" value="D-Ala_lig_Van_CS"/>
</dbReference>
<feature type="binding site" evidence="15">
    <location>
        <position position="298"/>
    </location>
    <ligand>
        <name>Mg(2+)</name>
        <dbReference type="ChEBI" id="CHEBI:18420"/>
        <label>1</label>
    </ligand>
</feature>
<comment type="cofactor">
    <cofactor evidence="1">
        <name>Mn(2+)</name>
        <dbReference type="ChEBI" id="CHEBI:29035"/>
    </cofactor>
</comment>
<dbReference type="Gene3D" id="3.30.1490.20">
    <property type="entry name" value="ATP-grasp fold, A domain"/>
    <property type="match status" value="1"/>
</dbReference>
<dbReference type="GO" id="GO:0005829">
    <property type="term" value="C:cytosol"/>
    <property type="evidence" value="ECO:0007669"/>
    <property type="project" value="TreeGrafter"/>
</dbReference>
<dbReference type="PROSITE" id="PS50975">
    <property type="entry name" value="ATP_GRASP"/>
    <property type="match status" value="1"/>
</dbReference>
<feature type="binding site" evidence="14">
    <location>
        <begin position="310"/>
        <end position="311"/>
    </location>
    <ligand>
        <name>ATP</name>
        <dbReference type="ChEBI" id="CHEBI:30616"/>
    </ligand>
</feature>
<keyword evidence="19" id="KW-1185">Reference proteome</keyword>
<comment type="function">
    <text evidence="12">Cell wall formation.</text>
</comment>
<dbReference type="GO" id="GO:0009252">
    <property type="term" value="P:peptidoglycan biosynthetic process"/>
    <property type="evidence" value="ECO:0007669"/>
    <property type="project" value="UniProtKB-UniRule"/>
</dbReference>
<evidence type="ECO:0000256" key="13">
    <source>
        <dbReference type="PIRSR" id="PIRSR039102-1"/>
    </source>
</evidence>
<dbReference type="GO" id="GO:0005524">
    <property type="term" value="F:ATP binding"/>
    <property type="evidence" value="ECO:0007669"/>
    <property type="project" value="UniProtKB-UniRule"/>
</dbReference>
<feature type="binding site" evidence="15">
    <location>
        <position position="313"/>
    </location>
    <ligand>
        <name>Mg(2+)</name>
        <dbReference type="ChEBI" id="CHEBI:18420"/>
        <label>2</label>
    </ligand>
</feature>
<evidence type="ECO:0000256" key="1">
    <source>
        <dbReference type="ARBA" id="ARBA00001936"/>
    </source>
</evidence>
<evidence type="ECO:0000256" key="9">
    <source>
        <dbReference type="ARBA" id="ARBA00022984"/>
    </source>
</evidence>
<evidence type="ECO:0000313" key="19">
    <source>
        <dbReference type="Proteomes" id="UP000292695"/>
    </source>
</evidence>
<feature type="active site" evidence="13">
    <location>
        <position position="184"/>
    </location>
</feature>
<evidence type="ECO:0000256" key="4">
    <source>
        <dbReference type="ARBA" id="ARBA00022723"/>
    </source>
</evidence>
<dbReference type="Proteomes" id="UP000292695">
    <property type="component" value="Unassembled WGS sequence"/>
</dbReference>
<dbReference type="PANTHER" id="PTHR23132:SF25">
    <property type="entry name" value="D-ALANINE--D-ALANINE LIGASE A"/>
    <property type="match status" value="1"/>
</dbReference>
<accession>A0A4R0HUW7</accession>
<feature type="active site" evidence="13">
    <location>
        <position position="322"/>
    </location>
</feature>
<keyword evidence="3 12" id="KW-0436">Ligase</keyword>
<dbReference type="Gene3D" id="3.30.470.20">
    <property type="entry name" value="ATP-grasp fold, B domain"/>
    <property type="match status" value="1"/>
</dbReference>
<dbReference type="InterPro" id="IPR011761">
    <property type="entry name" value="ATP-grasp"/>
</dbReference>
<dbReference type="InterPro" id="IPR011127">
    <property type="entry name" value="Dala_Dala_lig_N"/>
</dbReference>
<dbReference type="AlphaFoldDB" id="A0A4R0HUW7"/>
<comment type="subcellular location">
    <subcellularLocation>
        <location evidence="12">Cytoplasm</location>
    </subcellularLocation>
</comment>
<dbReference type="InterPro" id="IPR011095">
    <property type="entry name" value="Dala_Dala_lig_C"/>
</dbReference>
<dbReference type="GO" id="GO:0071555">
    <property type="term" value="P:cell wall organization"/>
    <property type="evidence" value="ECO:0007669"/>
    <property type="project" value="UniProtKB-KW"/>
</dbReference>
<feature type="active site" evidence="13">
    <location>
        <position position="42"/>
    </location>
</feature>
<dbReference type="EC" id="6.3.2.4" evidence="12"/>
<gene>
    <name evidence="12" type="primary">ddl</name>
    <name evidence="18" type="ORF">E0H50_41575</name>
</gene>
<keyword evidence="11 12" id="KW-0961">Cell wall biogenesis/degradation</keyword>
<dbReference type="NCBIfam" id="TIGR01205">
    <property type="entry name" value="D_ala_D_alaTIGR"/>
    <property type="match status" value="1"/>
</dbReference>
<evidence type="ECO:0000256" key="11">
    <source>
        <dbReference type="ARBA" id="ARBA00023316"/>
    </source>
</evidence>
<keyword evidence="5 14" id="KW-0547">Nucleotide-binding</keyword>
<dbReference type="Gene3D" id="3.40.50.20">
    <property type="match status" value="1"/>
</dbReference>
<feature type="binding site" evidence="14">
    <location>
        <begin position="214"/>
        <end position="221"/>
    </location>
    <ligand>
        <name>ATP</name>
        <dbReference type="ChEBI" id="CHEBI:30616"/>
    </ligand>
</feature>
<keyword evidence="12" id="KW-0963">Cytoplasm</keyword>
<dbReference type="InterPro" id="IPR016185">
    <property type="entry name" value="PreATP-grasp_dom_sf"/>
</dbReference>
<proteinExistence type="inferred from homology"/>
<keyword evidence="9 12" id="KW-0573">Peptidoglycan synthesis</keyword>
<protein>
    <recommendedName>
        <fullName evidence="12">D-alanine--D-alanine ligase</fullName>
        <ecNumber evidence="12">6.3.2.4</ecNumber>
    </recommendedName>
    <alternativeName>
        <fullName evidence="12">D-Ala-D-Ala ligase</fullName>
    </alternativeName>
    <alternativeName>
        <fullName evidence="12">D-alanylalanine synthetase</fullName>
    </alternativeName>
</protein>
<sequence>MGRMGRHDPARDLLRHRFPGAQDVRGGGAMKVAVVMGGASPEHDVSLASGKGIVKAVELLGHMAIPLVIDADGNWLDGQHEAIEILQACDVTIPALHGEGGEDGSLQGFLDQLHVPYVGSGIAASAVGLDKRLTKAVLKAHGIPVTPGVTLRGAELTDTEAALQKLKVAGLDFPLFVKPANGGSSFGVTRATNLPTLLAAIAEAAAFGPQVLVEREMAGREIDLAVLEFPDGRVETAPALEIHADPEQPFFNATAKYDSSATRFVVPARIDPELAVRLRRTAIDVFEVLGCEGLARVDFFVPRDGEPVVNEINTFPGFTPASQFPRMWAAAGLSYAEVVNTLIRTAVARA</sequence>
<keyword evidence="8 12" id="KW-0133">Cell shape</keyword>
<evidence type="ECO:0000313" key="18">
    <source>
        <dbReference type="EMBL" id="TCC15653.1"/>
    </source>
</evidence>
<dbReference type="InterPro" id="IPR005905">
    <property type="entry name" value="D_ala_D_ala"/>
</dbReference>
<feature type="binding site" evidence="14">
    <location>
        <position position="131"/>
    </location>
    <ligand>
        <name>ATP</name>
        <dbReference type="ChEBI" id="CHEBI:30616"/>
    </ligand>
</feature>
<evidence type="ECO:0000256" key="15">
    <source>
        <dbReference type="PIRSR" id="PIRSR039102-3"/>
    </source>
</evidence>
<dbReference type="Pfam" id="PF01820">
    <property type="entry name" value="Dala_Dala_lig_N"/>
    <property type="match status" value="2"/>
</dbReference>
<evidence type="ECO:0000256" key="7">
    <source>
        <dbReference type="ARBA" id="ARBA00022842"/>
    </source>
</evidence>
<evidence type="ECO:0000256" key="14">
    <source>
        <dbReference type="PIRSR" id="PIRSR039102-2"/>
    </source>
</evidence>
<feature type="binding site" evidence="15">
    <location>
        <position position="311"/>
    </location>
    <ligand>
        <name>Mg(2+)</name>
        <dbReference type="ChEBI" id="CHEBI:18420"/>
        <label>2</label>
    </ligand>
</feature>
<evidence type="ECO:0000256" key="16">
    <source>
        <dbReference type="PROSITE-ProRule" id="PRU00409"/>
    </source>
</evidence>
<comment type="cofactor">
    <cofactor evidence="15">
        <name>Mg(2+)</name>
        <dbReference type="ChEBI" id="CHEBI:18420"/>
    </cofactor>
    <cofactor evidence="15">
        <name>Mn(2+)</name>
        <dbReference type="ChEBI" id="CHEBI:29035"/>
    </cofactor>
    <text evidence="15">Binds 2 magnesium or manganese ions per subunit.</text>
</comment>
<dbReference type="OrthoDB" id="9813261at2"/>
<reference evidence="18 19" key="1">
    <citation type="submission" date="2019-02" db="EMBL/GenBank/DDBJ databases">
        <title>Kribbella capetownensis sp. nov. and Kribbella speibonae sp. nov., isolated from soil.</title>
        <authorList>
            <person name="Curtis S.M."/>
            <person name="Norton I."/>
            <person name="Everest G.J."/>
            <person name="Meyers P.R."/>
        </authorList>
    </citation>
    <scope>NUCLEOTIDE SEQUENCE [LARGE SCALE GENOMIC DNA]</scope>
    <source>
        <strain evidence="18 19">DSM 27082</strain>
    </source>
</reference>
<evidence type="ECO:0000256" key="12">
    <source>
        <dbReference type="HAMAP-Rule" id="MF_00047"/>
    </source>
</evidence>
<dbReference type="PIRSF" id="PIRSF039102">
    <property type="entry name" value="Ddl/VanB"/>
    <property type="match status" value="1"/>
</dbReference>
<evidence type="ECO:0000256" key="3">
    <source>
        <dbReference type="ARBA" id="ARBA00022598"/>
    </source>
</evidence>
<dbReference type="GO" id="GO:0046872">
    <property type="term" value="F:metal ion binding"/>
    <property type="evidence" value="ECO:0007669"/>
    <property type="project" value="UniProtKB-KW"/>
</dbReference>
<dbReference type="PROSITE" id="PS00844">
    <property type="entry name" value="DALA_DALA_LIGASE_2"/>
    <property type="match status" value="1"/>
</dbReference>
<dbReference type="PANTHER" id="PTHR23132">
    <property type="entry name" value="D-ALANINE--D-ALANINE LIGASE"/>
    <property type="match status" value="1"/>
</dbReference>
<evidence type="ECO:0000256" key="5">
    <source>
        <dbReference type="ARBA" id="ARBA00022741"/>
    </source>
</evidence>